<dbReference type="AlphaFoldDB" id="A0A1H6HYA0"/>
<dbReference type="STRING" id="1267564.SAMN05192561_101466"/>
<accession>A0A1H6HYA0</accession>
<evidence type="ECO:0000313" key="2">
    <source>
        <dbReference type="Proteomes" id="UP000199215"/>
    </source>
</evidence>
<reference evidence="1 2" key="1">
    <citation type="submission" date="2016-10" db="EMBL/GenBank/DDBJ databases">
        <authorList>
            <person name="de Groot N.N."/>
        </authorList>
    </citation>
    <scope>NUCLEOTIDE SEQUENCE [LARGE SCALE GENOMIC DNA]</scope>
    <source>
        <strain evidence="1 2">IBRC-M10418</strain>
    </source>
</reference>
<sequence>MGILGVLKLPDRFEMVNIRFPPDLFRINDTILPFMIVPRKRCTPDTPPISAVFCVSFPKLMM</sequence>
<organism evidence="1 2">
    <name type="scientific">Halopenitus malekzadehii</name>
    <dbReference type="NCBI Taxonomy" id="1267564"/>
    <lineage>
        <taxon>Archaea</taxon>
        <taxon>Methanobacteriati</taxon>
        <taxon>Methanobacteriota</taxon>
        <taxon>Stenosarchaea group</taxon>
        <taxon>Halobacteria</taxon>
        <taxon>Halobacteriales</taxon>
        <taxon>Haloferacaceae</taxon>
        <taxon>Halopenitus</taxon>
    </lineage>
</organism>
<dbReference type="Proteomes" id="UP000199215">
    <property type="component" value="Unassembled WGS sequence"/>
</dbReference>
<proteinExistence type="predicted"/>
<protein>
    <submittedName>
        <fullName evidence="1">Uncharacterized protein</fullName>
    </submittedName>
</protein>
<gene>
    <name evidence="1" type="ORF">SAMN05192561_101466</name>
</gene>
<name>A0A1H6HYA0_9EURY</name>
<keyword evidence="2" id="KW-1185">Reference proteome</keyword>
<evidence type="ECO:0000313" key="1">
    <source>
        <dbReference type="EMBL" id="SEH39159.1"/>
    </source>
</evidence>
<dbReference type="EMBL" id="FNWU01000001">
    <property type="protein sequence ID" value="SEH39159.1"/>
    <property type="molecule type" value="Genomic_DNA"/>
</dbReference>